<gene>
    <name evidence="3" type="ORF">G3I29_04635</name>
</gene>
<feature type="compositionally biased region" description="Basic and acidic residues" evidence="1">
    <location>
        <begin position="54"/>
        <end position="66"/>
    </location>
</feature>
<feature type="chain" id="PRO_5038363880" description="Secreted protein" evidence="2">
    <location>
        <begin position="28"/>
        <end position="199"/>
    </location>
</feature>
<evidence type="ECO:0008006" key="5">
    <source>
        <dbReference type="Google" id="ProtNLM"/>
    </source>
</evidence>
<dbReference type="PROSITE" id="PS51257">
    <property type="entry name" value="PROKAR_LIPOPROTEIN"/>
    <property type="match status" value="1"/>
</dbReference>
<proteinExistence type="predicted"/>
<evidence type="ECO:0000313" key="4">
    <source>
        <dbReference type="Proteomes" id="UP000471293"/>
    </source>
</evidence>
<dbReference type="AlphaFoldDB" id="A0A6N9TX13"/>
<feature type="compositionally biased region" description="Gly residues" evidence="1">
    <location>
        <begin position="30"/>
        <end position="39"/>
    </location>
</feature>
<organism evidence="3 4">
    <name type="scientific">Streptomyces halstedii</name>
    <dbReference type="NCBI Taxonomy" id="1944"/>
    <lineage>
        <taxon>Bacteria</taxon>
        <taxon>Bacillati</taxon>
        <taxon>Actinomycetota</taxon>
        <taxon>Actinomycetes</taxon>
        <taxon>Kitasatosporales</taxon>
        <taxon>Streptomycetaceae</taxon>
        <taxon>Streptomyces</taxon>
    </lineage>
</organism>
<feature type="region of interest" description="Disordered" evidence="1">
    <location>
        <begin position="30"/>
        <end position="74"/>
    </location>
</feature>
<comment type="caution">
    <text evidence="3">The sequence shown here is derived from an EMBL/GenBank/DDBJ whole genome shotgun (WGS) entry which is preliminary data.</text>
</comment>
<protein>
    <recommendedName>
        <fullName evidence="5">Secreted protein</fullName>
    </recommendedName>
</protein>
<evidence type="ECO:0000313" key="3">
    <source>
        <dbReference type="EMBL" id="NEA14822.1"/>
    </source>
</evidence>
<accession>A0A6N9TX13</accession>
<feature type="signal peptide" evidence="2">
    <location>
        <begin position="1"/>
        <end position="27"/>
    </location>
</feature>
<evidence type="ECO:0000256" key="2">
    <source>
        <dbReference type="SAM" id="SignalP"/>
    </source>
</evidence>
<dbReference type="EMBL" id="JAAGLQ010000090">
    <property type="protein sequence ID" value="NEA14822.1"/>
    <property type="molecule type" value="Genomic_DNA"/>
</dbReference>
<dbReference type="RefSeq" id="WP_164342528.1">
    <property type="nucleotide sequence ID" value="NZ_JAAGLQ010000090.1"/>
</dbReference>
<dbReference type="Proteomes" id="UP000471293">
    <property type="component" value="Unassembled WGS sequence"/>
</dbReference>
<reference evidence="3 4" key="1">
    <citation type="submission" date="2020-01" db="EMBL/GenBank/DDBJ databases">
        <title>Insect and environment-associated Actinomycetes.</title>
        <authorList>
            <person name="Currrie C."/>
            <person name="Chevrette M."/>
            <person name="Carlson C."/>
            <person name="Stubbendieck R."/>
            <person name="Wendt-Pienkowski E."/>
        </authorList>
    </citation>
    <scope>NUCLEOTIDE SEQUENCE [LARGE SCALE GENOMIC DNA]</scope>
    <source>
        <strain evidence="3 4">SID11342</strain>
    </source>
</reference>
<name>A0A6N9TX13_STRHA</name>
<sequence>MRGAMTRIRRKASAVAAATATLAVVLAGCGGDGESGEGGSESKSSAAPSSSGQKSEDSAPGEKEESQGQTLATIKGSNGVEVAINSATREAGGFVTVKGVVTNGSNQAFSADGWQGAEQELMNNHASVAGASLVDQQGKKRYLILRDTDGKCLCTRFVGGIQAGVSAPFFAQFPAPPAETTEVDFQIPTMPTATIKISG</sequence>
<feature type="compositionally biased region" description="Low complexity" evidence="1">
    <location>
        <begin position="41"/>
        <end position="52"/>
    </location>
</feature>
<evidence type="ECO:0000256" key="1">
    <source>
        <dbReference type="SAM" id="MobiDB-lite"/>
    </source>
</evidence>
<keyword evidence="2" id="KW-0732">Signal</keyword>